<dbReference type="GO" id="GO:0005840">
    <property type="term" value="C:ribosome"/>
    <property type="evidence" value="ECO:0007669"/>
    <property type="project" value="UniProtKB-KW"/>
</dbReference>
<keyword evidence="6" id="KW-0408">Iron</keyword>
<proteinExistence type="inferred from homology"/>
<evidence type="ECO:0000256" key="7">
    <source>
        <dbReference type="ARBA" id="ARBA00023014"/>
    </source>
</evidence>
<dbReference type="GO" id="GO:0046872">
    <property type="term" value="F:metal ion binding"/>
    <property type="evidence" value="ECO:0007669"/>
    <property type="project" value="UniProtKB-KW"/>
</dbReference>
<accession>A0A976MA90</accession>
<evidence type="ECO:0000256" key="8">
    <source>
        <dbReference type="ARBA" id="ARBA00023274"/>
    </source>
</evidence>
<dbReference type="Pfam" id="PF01866">
    <property type="entry name" value="Diphthamide_syn"/>
    <property type="match status" value="1"/>
</dbReference>
<dbReference type="InterPro" id="IPR042265">
    <property type="entry name" value="DPH1/DPH2_3"/>
</dbReference>
<sequence>MEYQNLDFLVSTIKERGFKAICIQSTDTNLSISVCNYLQDVFKSDSTVKFYILADILTGSCCLDVVATNRFQTDCLVYVGDGCYFELDVPNYVFYLYFKLPVKLEPIVEKINGLCSSLDFDSVLYIYSSSAHHILNEVSSVFRKSKRRFYVADVVESKSDPDSSSADTLMVCNRLVYEHTTDCSNLEKVTVTNIKQMEGNKLLVLYLSDSEDEAMAKLIGLSVCYTHFYQIVVSKSGEIANNTDNNHVNGAINGINIENYQLLDRSNLCNTYTMKRYSMVEKAQKATNFGIIAVAKSFKGGIRLRQMLQKLLTQKGKAYWLFSVNHLTEAKLLNFSKIEVWILLSCNLTPLSLPRELEKMLIYPYELMVAMGVLDWGTYMFRYDDLTEVIDKYLESYIEENDAENSNDIDGVESSRFENELEEHEKPEDAVNQQISRLKNMELREKFETLYEKISSNEDRTFKGVDPEFYGDIRVIKGSKGTASSYEHEGKTKTTKNSTTISDNTHVTPDRSDSTYVSGGEAKKLVDLGTSDLNLTKIRKDVKIVDGKLRGVHFEEQHKYENKFVPHPFNRRFAFSKRPLFPIEPRNLRIYGLLRHKKRGIGKKSNARGVRKKNDKNRGRKPNSRTFEGGQSPLYTRLPKYPEAILSKFDKKYDQLNLCKLRYFIERGRLDVRFPITQRHLHDSKCVKVKNGVHLFNVNNYPFPYKIDIVVASSDQSSIDVIKKVGGTVSIIHYDKIALRAHIKPYKYEILPKTARPDIKRVYELEKLRLMGCNVIYIKPLWLIKEEERLMQEFKELNQHVGDENFDEVILRYRKQLLQEQT</sequence>
<dbReference type="AlphaFoldDB" id="A0A976MA90"/>
<keyword evidence="4" id="KW-0479">Metal-binding</keyword>
<evidence type="ECO:0000256" key="9">
    <source>
        <dbReference type="SAM" id="MobiDB-lite"/>
    </source>
</evidence>
<dbReference type="PANTHER" id="PTHR10762">
    <property type="entry name" value="DIPHTHAMIDE BIOSYNTHESIS PROTEIN"/>
    <property type="match status" value="1"/>
</dbReference>
<protein>
    <submittedName>
        <fullName evidence="10">Ribosomal protein L15</fullName>
    </submittedName>
</protein>
<feature type="compositionally biased region" description="Basic and acidic residues" evidence="9">
    <location>
        <begin position="413"/>
        <end position="429"/>
    </location>
</feature>
<organism evidence="10 11">
    <name type="scientific">Theileria orientalis</name>
    <dbReference type="NCBI Taxonomy" id="68886"/>
    <lineage>
        <taxon>Eukaryota</taxon>
        <taxon>Sar</taxon>
        <taxon>Alveolata</taxon>
        <taxon>Apicomplexa</taxon>
        <taxon>Aconoidasida</taxon>
        <taxon>Piroplasmida</taxon>
        <taxon>Theileriidae</taxon>
        <taxon>Theileria</taxon>
    </lineage>
</organism>
<dbReference type="Proteomes" id="UP000244811">
    <property type="component" value="Chromosome 1"/>
</dbReference>
<feature type="compositionally biased region" description="Basic residues" evidence="9">
    <location>
        <begin position="600"/>
        <end position="623"/>
    </location>
</feature>
<reference evidence="10" key="1">
    <citation type="submission" date="2022-07" db="EMBL/GenBank/DDBJ databases">
        <title>Evaluation of T. orientalis genome assembly methods using nanopore sequencing and analysis of variation between genomes.</title>
        <authorList>
            <person name="Yam J."/>
            <person name="Micallef M.L."/>
            <person name="Liu M."/>
            <person name="Djordjevic S.P."/>
            <person name="Bogema D.R."/>
            <person name="Jenkins C."/>
        </authorList>
    </citation>
    <scope>NUCLEOTIDE SEQUENCE</scope>
    <source>
        <strain evidence="10">Goon Nure</strain>
    </source>
</reference>
<name>A0A976MA90_THEOR</name>
<dbReference type="InterPro" id="IPR042263">
    <property type="entry name" value="DPH1/DPH2_1"/>
</dbReference>
<keyword evidence="5 10" id="KW-0689">Ribosomal protein</keyword>
<evidence type="ECO:0000256" key="3">
    <source>
        <dbReference type="ARBA" id="ARBA00006179"/>
    </source>
</evidence>
<dbReference type="SFLD" id="SFLDS00032">
    <property type="entry name" value="Radical_SAM_3-amino-3-carboxyp"/>
    <property type="match status" value="1"/>
</dbReference>
<evidence type="ECO:0000256" key="4">
    <source>
        <dbReference type="ARBA" id="ARBA00022723"/>
    </source>
</evidence>
<dbReference type="EMBL" id="CP056069">
    <property type="protein sequence ID" value="UKK00531.2"/>
    <property type="molecule type" value="Genomic_DNA"/>
</dbReference>
<dbReference type="NCBIfam" id="TIGR00322">
    <property type="entry name" value="diphth2_R"/>
    <property type="match status" value="2"/>
</dbReference>
<comment type="pathway">
    <text evidence="2">Protein modification; peptidyl-diphthamide biosynthesis.</text>
</comment>
<dbReference type="GO" id="GO:0090560">
    <property type="term" value="F:2-(3-amino-3-carboxypropyl)histidine synthase activity"/>
    <property type="evidence" value="ECO:0007669"/>
    <property type="project" value="InterPro"/>
</dbReference>
<dbReference type="GO" id="GO:0017183">
    <property type="term" value="P:protein histidyl modification to diphthamide"/>
    <property type="evidence" value="ECO:0007669"/>
    <property type="project" value="InterPro"/>
</dbReference>
<keyword evidence="7" id="KW-0411">Iron-sulfur</keyword>
<feature type="region of interest" description="Disordered" evidence="9">
    <location>
        <begin position="600"/>
        <end position="635"/>
    </location>
</feature>
<comment type="similarity">
    <text evidence="3">Belongs to the DPH1/DPH2 family. DPH2 subfamily.</text>
</comment>
<dbReference type="PANTHER" id="PTHR10762:SF2">
    <property type="entry name" value="2-(3-AMINO-3-CARBOXYPROPYL)HISTIDINE SYNTHASE SUBUNIT 2"/>
    <property type="match status" value="1"/>
</dbReference>
<dbReference type="GO" id="GO:1990904">
    <property type="term" value="C:ribonucleoprotein complex"/>
    <property type="evidence" value="ECO:0007669"/>
    <property type="project" value="UniProtKB-KW"/>
</dbReference>
<dbReference type="GO" id="GO:0051536">
    <property type="term" value="F:iron-sulfur cluster binding"/>
    <property type="evidence" value="ECO:0007669"/>
    <property type="project" value="UniProtKB-KW"/>
</dbReference>
<evidence type="ECO:0000313" key="10">
    <source>
        <dbReference type="EMBL" id="UKK00531.2"/>
    </source>
</evidence>
<evidence type="ECO:0000256" key="2">
    <source>
        <dbReference type="ARBA" id="ARBA00005156"/>
    </source>
</evidence>
<dbReference type="Gene3D" id="3.40.50.11840">
    <property type="entry name" value="Diphthamide synthesis DPH1/DPH2 domain 1"/>
    <property type="match status" value="1"/>
</dbReference>
<comment type="cofactor">
    <cofactor evidence="1">
        <name>[4Fe-4S] cluster</name>
        <dbReference type="ChEBI" id="CHEBI:49883"/>
    </cofactor>
</comment>
<evidence type="ECO:0000313" key="11">
    <source>
        <dbReference type="Proteomes" id="UP000244811"/>
    </source>
</evidence>
<dbReference type="Gene3D" id="3.40.50.11860">
    <property type="entry name" value="Diphthamide synthesis DPH1/DPH2 domain 3"/>
    <property type="match status" value="1"/>
</dbReference>
<keyword evidence="8" id="KW-0687">Ribonucleoprotein</keyword>
<feature type="region of interest" description="Disordered" evidence="9">
    <location>
        <begin position="404"/>
        <end position="430"/>
    </location>
</feature>
<dbReference type="FunFam" id="3.40.50.11860:FF:000001">
    <property type="entry name" value="2-(3-amino-3-carboxypropyl)histidine synthase subunit 2"/>
    <property type="match status" value="1"/>
</dbReference>
<dbReference type="SUPFAM" id="SSF52080">
    <property type="entry name" value="Ribosomal proteins L15p and L18e"/>
    <property type="match status" value="1"/>
</dbReference>
<evidence type="ECO:0000256" key="1">
    <source>
        <dbReference type="ARBA" id="ARBA00001966"/>
    </source>
</evidence>
<dbReference type="InterPro" id="IPR016435">
    <property type="entry name" value="DPH1/DPH2"/>
</dbReference>
<evidence type="ECO:0000256" key="5">
    <source>
        <dbReference type="ARBA" id="ARBA00022980"/>
    </source>
</evidence>
<dbReference type="InterPro" id="IPR036227">
    <property type="entry name" value="Ribosomal_uL15/eL18_sf"/>
</dbReference>
<gene>
    <name evidence="10" type="ORF">MACK_000605</name>
</gene>
<evidence type="ECO:0000256" key="6">
    <source>
        <dbReference type="ARBA" id="ARBA00023004"/>
    </source>
</evidence>